<evidence type="ECO:0000256" key="14">
    <source>
        <dbReference type="SAM" id="Coils"/>
    </source>
</evidence>
<feature type="compositionally biased region" description="Low complexity" evidence="15">
    <location>
        <begin position="247"/>
        <end position="274"/>
    </location>
</feature>
<keyword evidence="9" id="KW-0906">Nuclear pore complex</keyword>
<dbReference type="InterPro" id="IPR007758">
    <property type="entry name" value="Nucleoporin_NSP1_C"/>
</dbReference>
<evidence type="ECO:0000256" key="7">
    <source>
        <dbReference type="ARBA" id="ARBA00022927"/>
    </source>
</evidence>
<comment type="similarity">
    <text evidence="4">Belongs to the nucleoporin NSP1/NUP62 family.</text>
</comment>
<feature type="compositionally biased region" description="Gly residues" evidence="15">
    <location>
        <begin position="162"/>
        <end position="172"/>
    </location>
</feature>
<feature type="compositionally biased region" description="Low complexity" evidence="15">
    <location>
        <begin position="44"/>
        <end position="57"/>
    </location>
</feature>
<keyword evidence="18" id="KW-1185">Reference proteome</keyword>
<evidence type="ECO:0000256" key="10">
    <source>
        <dbReference type="ARBA" id="ARBA00023242"/>
    </source>
</evidence>
<keyword evidence="14" id="KW-0175">Coiled coil</keyword>
<dbReference type="OMA" id="EMMSKQV"/>
<evidence type="ECO:0000256" key="4">
    <source>
        <dbReference type="ARBA" id="ARBA00005911"/>
    </source>
</evidence>
<dbReference type="GO" id="GO:0006606">
    <property type="term" value="P:protein import into nucleus"/>
    <property type="evidence" value="ECO:0007669"/>
    <property type="project" value="TreeGrafter"/>
</dbReference>
<sequence>MSGFNFGTPSTSGAAGQSLFGSTSKNTNPGGGLFGSNAGTPAPGTTGSTGFSFSGFGKPAATGTENKPAQSLFGAPAPASTSTPTFSFGPKADEKQSNEAPKSLFGNVGTPDKSSAPASSGPSLFGSTTPASTTGGGLFGGLQNPSTTPAGPPPAATSFGASTGGGGGGGLFGAKPASEAAQKPTISFGKPAESTAPASTSSQPSLFGSQAPAPASGGFSFASTKPADKAADKPSNTAPAQSPFSFGQPASSTATTGTATSAAPSQPSTSSAPSLFGAPQPTQSAGGLFAKPAAPAPPAANTASSPFTLGGSSQPSSSTPNPAQNDKPKPSGSGFNLGGATPSSTATTSAASAAAPATTSAAPFNFLKPTTSAAPASSGGFSFPSQPTATTPATQPATSTATTTSGFSFGPSATPAQQTTTTSASNLGGLFAPKTTTPSSQPASAAPTANTTSPFAVSGVGGAQTSTAGPPPPAQSRLRNKTMDEILTRWATDMTRYSKEFKEHAETIARWDQLIVDNSSKIDKLYVKTRTCERQTMSVDMQLAAVENQQTELESWLSKYEGEVDEMLAKDNVNSSEMGGPDQERERTYKLAERLSERLEEMERDLGSMVEDVNAANASLSKNGKADEPITQIVKILNSHLLQLQAIDQGSVALQEKIAAAQKSANGLGYLNGSANGAGGSTVQDFYRSYMGRR</sequence>
<feature type="compositionally biased region" description="Low complexity" evidence="15">
    <location>
        <begin position="191"/>
        <end position="205"/>
    </location>
</feature>
<protein>
    <recommendedName>
        <fullName evidence="11">Nucleoporin NSP1</fullName>
    </recommendedName>
    <alternativeName>
        <fullName evidence="12">Nuclear pore protein NSP1</fullName>
    </alternativeName>
    <alternativeName>
        <fullName evidence="13">Nucleoskeletal-like protein</fullName>
    </alternativeName>
</protein>
<dbReference type="VEuPathDB" id="FungiDB:PV10_00608"/>
<feature type="compositionally biased region" description="Polar residues" evidence="15">
    <location>
        <begin position="1"/>
        <end position="28"/>
    </location>
</feature>
<name>A0A0D1Y7P8_EXOME</name>
<dbReference type="HOGENOM" id="CLU_018823_0_0_1"/>
<dbReference type="GO" id="GO:0017056">
    <property type="term" value="F:structural constituent of nuclear pore"/>
    <property type="evidence" value="ECO:0007669"/>
    <property type="project" value="InterPro"/>
</dbReference>
<evidence type="ECO:0000256" key="15">
    <source>
        <dbReference type="SAM" id="MobiDB-lite"/>
    </source>
</evidence>
<feature type="compositionally biased region" description="Polar residues" evidence="15">
    <location>
        <begin position="234"/>
        <end position="245"/>
    </location>
</feature>
<dbReference type="Gene3D" id="1.20.5.170">
    <property type="match status" value="1"/>
</dbReference>
<keyword evidence="7" id="KW-0653">Protein transport</keyword>
<evidence type="ECO:0000256" key="2">
    <source>
        <dbReference type="ARBA" id="ARBA00004567"/>
    </source>
</evidence>
<feature type="region of interest" description="Disordered" evidence="15">
    <location>
        <begin position="1"/>
        <end position="481"/>
    </location>
</feature>
<feature type="coiled-coil region" evidence="14">
    <location>
        <begin position="585"/>
        <end position="619"/>
    </location>
</feature>
<dbReference type="GO" id="GO:0031965">
    <property type="term" value="C:nuclear membrane"/>
    <property type="evidence" value="ECO:0007669"/>
    <property type="project" value="UniProtKB-SubCell"/>
</dbReference>
<dbReference type="Pfam" id="PF05064">
    <property type="entry name" value="Nsp1_C"/>
    <property type="match status" value="1"/>
</dbReference>
<evidence type="ECO:0000259" key="16">
    <source>
        <dbReference type="Pfam" id="PF05064"/>
    </source>
</evidence>
<dbReference type="GO" id="GO:0006405">
    <property type="term" value="P:RNA export from nucleus"/>
    <property type="evidence" value="ECO:0007669"/>
    <property type="project" value="TreeGrafter"/>
</dbReference>
<dbReference type="EMBL" id="KN847520">
    <property type="protein sequence ID" value="KIV96791.1"/>
    <property type="molecule type" value="Genomic_DNA"/>
</dbReference>
<comment type="subcellular location">
    <subcellularLocation>
        <location evidence="1">Nucleus membrane</location>
        <topology evidence="1">Peripheral membrane protein</topology>
        <orientation evidence="1">Cytoplasmic side</orientation>
    </subcellularLocation>
    <subcellularLocation>
        <location evidence="3">Nucleus membrane</location>
        <topology evidence="3">Peripheral membrane protein</topology>
        <orientation evidence="3">Nucleoplasmic side</orientation>
    </subcellularLocation>
    <subcellularLocation>
        <location evidence="2">Nucleus</location>
        <location evidence="2">Nuclear pore complex</location>
    </subcellularLocation>
</comment>
<evidence type="ECO:0000256" key="5">
    <source>
        <dbReference type="ARBA" id="ARBA00022448"/>
    </source>
</evidence>
<dbReference type="AlphaFoldDB" id="A0A0D1Y7P8"/>
<evidence type="ECO:0000256" key="12">
    <source>
        <dbReference type="ARBA" id="ARBA00078941"/>
    </source>
</evidence>
<dbReference type="RefSeq" id="XP_016228365.1">
    <property type="nucleotide sequence ID" value="XM_016364716.1"/>
</dbReference>
<keyword evidence="5" id="KW-0813">Transport</keyword>
<proteinExistence type="inferred from homology"/>
<keyword evidence="8" id="KW-0811">Translocation</keyword>
<evidence type="ECO:0000256" key="1">
    <source>
        <dbReference type="ARBA" id="ARBA00004335"/>
    </source>
</evidence>
<dbReference type="PANTHER" id="PTHR12084:SF0">
    <property type="entry name" value="NUCLEAR PORE GLYCOPROTEIN P62"/>
    <property type="match status" value="1"/>
</dbReference>
<evidence type="ECO:0000256" key="3">
    <source>
        <dbReference type="ARBA" id="ARBA00004620"/>
    </source>
</evidence>
<feature type="compositionally biased region" description="Polar residues" evidence="15">
    <location>
        <begin position="301"/>
        <end position="324"/>
    </location>
</feature>
<dbReference type="Proteomes" id="UP000054302">
    <property type="component" value="Unassembled WGS sequence"/>
</dbReference>
<dbReference type="GO" id="GO:0051028">
    <property type="term" value="P:mRNA transport"/>
    <property type="evidence" value="ECO:0007669"/>
    <property type="project" value="UniProtKB-KW"/>
</dbReference>
<evidence type="ECO:0000313" key="18">
    <source>
        <dbReference type="Proteomes" id="UP000054302"/>
    </source>
</evidence>
<dbReference type="STRING" id="212818.A0A0D1Y7P8"/>
<keyword evidence="6" id="KW-0509">mRNA transport</keyword>
<accession>A0A0D1Y7P8</accession>
<dbReference type="FunFam" id="1.20.5.170:FF:000040">
    <property type="entry name" value="Nuclear pore glycoprotein p62"/>
    <property type="match status" value="1"/>
</dbReference>
<evidence type="ECO:0000256" key="6">
    <source>
        <dbReference type="ARBA" id="ARBA00022816"/>
    </source>
</evidence>
<organism evidence="17 18">
    <name type="scientific">Exophiala mesophila</name>
    <name type="common">Black yeast-like fungus</name>
    <dbReference type="NCBI Taxonomy" id="212818"/>
    <lineage>
        <taxon>Eukaryota</taxon>
        <taxon>Fungi</taxon>
        <taxon>Dikarya</taxon>
        <taxon>Ascomycota</taxon>
        <taxon>Pezizomycotina</taxon>
        <taxon>Eurotiomycetes</taxon>
        <taxon>Chaetothyriomycetidae</taxon>
        <taxon>Chaetothyriales</taxon>
        <taxon>Herpotrichiellaceae</taxon>
        <taxon>Exophiala</taxon>
    </lineage>
</organism>
<feature type="compositionally biased region" description="Low complexity" evidence="15">
    <location>
        <begin position="340"/>
        <end position="425"/>
    </location>
</feature>
<dbReference type="PANTHER" id="PTHR12084">
    <property type="entry name" value="NUCLEAR PORE GLYCOPROTEIN P62-RELATED"/>
    <property type="match status" value="1"/>
</dbReference>
<evidence type="ECO:0000313" key="17">
    <source>
        <dbReference type="EMBL" id="KIV96791.1"/>
    </source>
</evidence>
<gene>
    <name evidence="17" type="ORF">PV10_00608</name>
</gene>
<dbReference type="GeneID" id="27318453"/>
<evidence type="ECO:0000256" key="8">
    <source>
        <dbReference type="ARBA" id="ARBA00023010"/>
    </source>
</evidence>
<feature type="compositionally biased region" description="Polar residues" evidence="15">
    <location>
        <begin position="112"/>
        <end position="122"/>
    </location>
</feature>
<dbReference type="GO" id="GO:0005543">
    <property type="term" value="F:phospholipid binding"/>
    <property type="evidence" value="ECO:0007669"/>
    <property type="project" value="TreeGrafter"/>
</dbReference>
<evidence type="ECO:0000256" key="9">
    <source>
        <dbReference type="ARBA" id="ARBA00023132"/>
    </source>
</evidence>
<evidence type="ECO:0000256" key="13">
    <source>
        <dbReference type="ARBA" id="ARBA00081079"/>
    </source>
</evidence>
<keyword evidence="10" id="KW-0539">Nucleus</keyword>
<dbReference type="GO" id="GO:0044613">
    <property type="term" value="C:nuclear pore central transport channel"/>
    <property type="evidence" value="ECO:0007669"/>
    <property type="project" value="TreeGrafter"/>
</dbReference>
<dbReference type="OrthoDB" id="344345at2759"/>
<reference evidence="17 18" key="1">
    <citation type="submission" date="2015-01" db="EMBL/GenBank/DDBJ databases">
        <title>The Genome Sequence of Exophiala mesophila CBS40295.</title>
        <authorList>
            <consortium name="The Broad Institute Genomics Platform"/>
            <person name="Cuomo C."/>
            <person name="de Hoog S."/>
            <person name="Gorbushina A."/>
            <person name="Stielow B."/>
            <person name="Teixiera M."/>
            <person name="Abouelleil A."/>
            <person name="Chapman S.B."/>
            <person name="Priest M."/>
            <person name="Young S.K."/>
            <person name="Wortman J."/>
            <person name="Nusbaum C."/>
            <person name="Birren B."/>
        </authorList>
    </citation>
    <scope>NUCLEOTIDE SEQUENCE [LARGE SCALE GENOMIC DNA]</scope>
    <source>
        <strain evidence="17 18">CBS 40295</strain>
    </source>
</reference>
<evidence type="ECO:0000256" key="11">
    <source>
        <dbReference type="ARBA" id="ARBA00068864"/>
    </source>
</evidence>
<feature type="domain" description="Nucleoporin NSP1-like C-terminal" evidence="16">
    <location>
        <begin position="466"/>
        <end position="576"/>
    </location>
</feature>
<dbReference type="InterPro" id="IPR026010">
    <property type="entry name" value="NSP1/NUP62"/>
</dbReference>
<feature type="compositionally biased region" description="Low complexity" evidence="15">
    <location>
        <begin position="432"/>
        <end position="456"/>
    </location>
</feature>